<feature type="compositionally biased region" description="Acidic residues" evidence="2">
    <location>
        <begin position="677"/>
        <end position="687"/>
    </location>
</feature>
<gene>
    <name evidence="4" type="ORF">BgAZ_402860</name>
</gene>
<dbReference type="PANTHER" id="PTHR12048:SF0">
    <property type="entry name" value="CCAAT_ENHANCER-BINDING PROTEIN ZETA"/>
    <property type="match status" value="1"/>
</dbReference>
<keyword evidence="5" id="KW-1185">Reference proteome</keyword>
<dbReference type="PANTHER" id="PTHR12048">
    <property type="entry name" value="CCAAT-BINDING FACTOR-RELATED"/>
    <property type="match status" value="1"/>
</dbReference>
<name>A0AAD8LP00_BABGI</name>
<evidence type="ECO:0000256" key="1">
    <source>
        <dbReference type="ARBA" id="ARBA00007797"/>
    </source>
</evidence>
<feature type="region of interest" description="Disordered" evidence="2">
    <location>
        <begin position="838"/>
        <end position="866"/>
    </location>
</feature>
<evidence type="ECO:0000313" key="5">
    <source>
        <dbReference type="Proteomes" id="UP001230268"/>
    </source>
</evidence>
<dbReference type="Pfam" id="PF03914">
    <property type="entry name" value="CBF"/>
    <property type="match status" value="1"/>
</dbReference>
<dbReference type="InterPro" id="IPR040155">
    <property type="entry name" value="CEBPZ/Mak21-like"/>
</dbReference>
<dbReference type="InterPro" id="IPR005612">
    <property type="entry name" value="CCAAT-binding_factor"/>
</dbReference>
<feature type="compositionally biased region" description="Basic and acidic residues" evidence="2">
    <location>
        <begin position="663"/>
        <end position="676"/>
    </location>
</feature>
<dbReference type="EMBL" id="JAVEPI010000004">
    <property type="protein sequence ID" value="KAK1442256.1"/>
    <property type="molecule type" value="Genomic_DNA"/>
</dbReference>
<feature type="compositionally biased region" description="Basic and acidic residues" evidence="2">
    <location>
        <begin position="773"/>
        <end position="797"/>
    </location>
</feature>
<protein>
    <submittedName>
        <fullName evidence="4">CEBPZ/Mak21 like protein</fullName>
    </submittedName>
</protein>
<organism evidence="4 5">
    <name type="scientific">Babesia gibsoni</name>
    <dbReference type="NCBI Taxonomy" id="33632"/>
    <lineage>
        <taxon>Eukaryota</taxon>
        <taxon>Sar</taxon>
        <taxon>Alveolata</taxon>
        <taxon>Apicomplexa</taxon>
        <taxon>Aconoidasida</taxon>
        <taxon>Piroplasmida</taxon>
        <taxon>Babesiidae</taxon>
        <taxon>Babesia</taxon>
    </lineage>
</organism>
<dbReference type="SUPFAM" id="SSF48371">
    <property type="entry name" value="ARM repeat"/>
    <property type="match status" value="1"/>
</dbReference>
<comment type="similarity">
    <text evidence="1">Belongs to the CBF/MAK21 family.</text>
</comment>
<dbReference type="Proteomes" id="UP001230268">
    <property type="component" value="Unassembled WGS sequence"/>
</dbReference>
<sequence>MVALSTVGRYISEPTMLAMAEVYETTGWYEIARQVVPPVTNKATGENSVDSKALLRRGKELLAVLAKAYSSYHCRKDSETQWMRAIAKDPFIKPDAKAATATLADALDSMAVLANECAIMNYTCISELLVMCRSKTPRVMFSAMERLHAVFMELIPCSKLLYIHQVDDGKLLYLQKVTNSWDKEDANWDNLDPIVRMMLHSICFEDFVKGAYAAFIQVLTDQLDAGEMYVKRRTMHYIFEMLARKPEQEGLLMDILISKLLNEDDGVSSLAIKKLNELLQCQGGMKEVVLRRIGGVLSGCVTKIRGALGSNGANKSRTNNHVTLPSCVTGILKGMYRCILFMADLTFTRNELKATSEALKVYMTLLCFIFTRDDANGKSNATSLYEYEEFSRIIRCISWGLERCVRVIEKREGSFNLSEYCINGGNGLSHESGNEAINALYRAAHKPTSLSTNIGLLSLIFRLQPLENRFYNLLYERLLDLRMFYATSRTGFLALLRRCISTDDDNSRVAAFIKRLLQISMCIFGTEESIRIARLCRQSLSRSAILHQIVIQDGDGSYIWDKRDPRYSEADKCHLWETYLNRISYHPSVAFGHCSLLMKDDDEPLHNDAHSLLHELGAVAGQLCSGVFAYTTKSYWNDDKVAKPHEVMYKLFYKWKADCEAERKPEKSKSESHSVDSDNEDFGDIDDASVGSISEADMESGNEHSVTEGGTVSASDSDELSEDASYDGIALSDGSVSEDGWEGMSDTSDSVYDDVAGDGVSSIDSSAGPKDIIASRDLELADGRGKSQRQRKEDRRAIAMINKGGDDTKRTRERVVAATKRKSKSSVNAKVLYNTEDEISRLRKRRKPAKMSTGSADDEDQEKRKALSKLIQKATKGSFADIAGIKGLEDLL</sequence>
<feature type="domain" description="CCAAT-binding factor" evidence="3">
    <location>
        <begin position="457"/>
        <end position="590"/>
    </location>
</feature>
<dbReference type="InterPro" id="IPR016024">
    <property type="entry name" value="ARM-type_fold"/>
</dbReference>
<feature type="region of interest" description="Disordered" evidence="2">
    <location>
        <begin position="663"/>
        <end position="822"/>
    </location>
</feature>
<reference evidence="4" key="1">
    <citation type="submission" date="2023-08" db="EMBL/GenBank/DDBJ databases">
        <title>Draft sequence of the Babesia gibsoni genome.</title>
        <authorList>
            <person name="Yamagishi J.Y."/>
            <person name="Xuan X.X."/>
        </authorList>
    </citation>
    <scope>NUCLEOTIDE SEQUENCE</scope>
    <source>
        <strain evidence="4">Azabu</strain>
    </source>
</reference>
<evidence type="ECO:0000313" key="4">
    <source>
        <dbReference type="EMBL" id="KAK1442256.1"/>
    </source>
</evidence>
<comment type="caution">
    <text evidence="4">The sequence shown here is derived from an EMBL/GenBank/DDBJ whole genome shotgun (WGS) entry which is preliminary data.</text>
</comment>
<feature type="compositionally biased region" description="Acidic residues" evidence="2">
    <location>
        <begin position="716"/>
        <end position="725"/>
    </location>
</feature>
<dbReference type="GO" id="GO:0005634">
    <property type="term" value="C:nucleus"/>
    <property type="evidence" value="ECO:0007669"/>
    <property type="project" value="TreeGrafter"/>
</dbReference>
<evidence type="ECO:0000256" key="2">
    <source>
        <dbReference type="SAM" id="MobiDB-lite"/>
    </source>
</evidence>
<proteinExistence type="inferred from homology"/>
<dbReference type="AlphaFoldDB" id="A0AAD8LP00"/>
<feature type="compositionally biased region" description="Basic and acidic residues" evidence="2">
    <location>
        <begin position="804"/>
        <end position="815"/>
    </location>
</feature>
<evidence type="ECO:0000259" key="3">
    <source>
        <dbReference type="Pfam" id="PF03914"/>
    </source>
</evidence>
<accession>A0AAD8LP00</accession>